<dbReference type="Proteomes" id="UP001271007">
    <property type="component" value="Unassembled WGS sequence"/>
</dbReference>
<reference evidence="1" key="1">
    <citation type="submission" date="2023-04" db="EMBL/GenBank/DDBJ databases">
        <title>Black Yeasts Isolated from many extreme environments.</title>
        <authorList>
            <person name="Coleine C."/>
            <person name="Stajich J.E."/>
            <person name="Selbmann L."/>
        </authorList>
    </citation>
    <scope>NUCLEOTIDE SEQUENCE</scope>
    <source>
        <strain evidence="1">CCFEE 5312</strain>
    </source>
</reference>
<proteinExistence type="predicted"/>
<evidence type="ECO:0000313" key="1">
    <source>
        <dbReference type="EMBL" id="KAK3058598.1"/>
    </source>
</evidence>
<evidence type="ECO:0000313" key="2">
    <source>
        <dbReference type="Proteomes" id="UP001271007"/>
    </source>
</evidence>
<protein>
    <submittedName>
        <fullName evidence="1">Uncharacterized protein</fullName>
    </submittedName>
</protein>
<gene>
    <name evidence="1" type="ORF">LTR09_000162</name>
</gene>
<name>A0AAJ0GJA5_9PEZI</name>
<accession>A0AAJ0GJA5</accession>
<comment type="caution">
    <text evidence="1">The sequence shown here is derived from an EMBL/GenBank/DDBJ whole genome shotgun (WGS) entry which is preliminary data.</text>
</comment>
<dbReference type="AlphaFoldDB" id="A0AAJ0GJA5"/>
<sequence>MSTNQLATAVGSSTPRLTGTVPATDFPKFMELPAEMRDLIYGFLVKGRKVRGPIWRHRPESERSDVRHTAEADPSIFGLSLCANRSKTVANLRQYSKISTIRARSDARTYRFQTNILLANRMVHYDALKVLRLRNTFIKFTFTWLDEDNPLEFLYTHTTFQSLRKIKPMPIRFHTTLWPYICTILTAPQAENVDAEDSEDADTGFRTSSVILLAKDLAALCQSIRLNCTLHYGAVTLLLKDWSGRLRAFTGSHVERPFELVIELHKLHDMESLGKRAKRCLSPLQYPLIPALKITETSAKEELMLPPGALSRFRASAGPDRIWVAAWAYRRFDLIHSAMLRHNEFIRRGELKITAGGHWYIWDTYFGIWQWKNFYLFTSDASGEYTQSACMVLDIPT</sequence>
<dbReference type="EMBL" id="JAWDJX010000001">
    <property type="protein sequence ID" value="KAK3058598.1"/>
    <property type="molecule type" value="Genomic_DNA"/>
</dbReference>
<keyword evidence="2" id="KW-1185">Reference proteome</keyword>
<organism evidence="1 2">
    <name type="scientific">Extremus antarcticus</name>
    <dbReference type="NCBI Taxonomy" id="702011"/>
    <lineage>
        <taxon>Eukaryota</taxon>
        <taxon>Fungi</taxon>
        <taxon>Dikarya</taxon>
        <taxon>Ascomycota</taxon>
        <taxon>Pezizomycotina</taxon>
        <taxon>Dothideomycetes</taxon>
        <taxon>Dothideomycetidae</taxon>
        <taxon>Mycosphaerellales</taxon>
        <taxon>Extremaceae</taxon>
        <taxon>Extremus</taxon>
    </lineage>
</organism>